<comment type="caution">
    <text evidence="1">The sequence shown here is derived from an EMBL/GenBank/DDBJ whole genome shotgun (WGS) entry which is preliminary data.</text>
</comment>
<organism evidence="1 2">
    <name type="scientific">Microvirga tunisiensis</name>
    <dbReference type="NCBI Taxonomy" id="2108360"/>
    <lineage>
        <taxon>Bacteria</taxon>
        <taxon>Pseudomonadati</taxon>
        <taxon>Pseudomonadota</taxon>
        <taxon>Alphaproteobacteria</taxon>
        <taxon>Hyphomicrobiales</taxon>
        <taxon>Methylobacteriaceae</taxon>
        <taxon>Microvirga</taxon>
    </lineage>
</organism>
<gene>
    <name evidence="1" type="ORF">FS320_43115</name>
</gene>
<evidence type="ECO:0000313" key="1">
    <source>
        <dbReference type="EMBL" id="MPR31471.1"/>
    </source>
</evidence>
<keyword evidence="2" id="KW-1185">Reference proteome</keyword>
<accession>A0A5N7MWZ4</accession>
<name>A0A5N7MWZ4_9HYPH</name>
<protein>
    <submittedName>
        <fullName evidence="1">Uncharacterized protein</fullName>
    </submittedName>
</protein>
<sequence>MAWDCRIDTGFSLLSDLCSDDIEQQIIRAYVRLVFAAENTAGVRTTLVARFCSLEVRLSELPDASGVQDLPSFWLEIYSHTTRSTVDSLGCFEFDQAELAMAVDLVLKARHRRELYH</sequence>
<dbReference type="Proteomes" id="UP000403266">
    <property type="component" value="Unassembled WGS sequence"/>
</dbReference>
<dbReference type="AlphaFoldDB" id="A0A5N7MWZ4"/>
<dbReference type="EMBL" id="VOSK01000716">
    <property type="protein sequence ID" value="MPR31471.1"/>
    <property type="molecule type" value="Genomic_DNA"/>
</dbReference>
<reference evidence="1 2" key="1">
    <citation type="journal article" date="2019" name="Syst. Appl. Microbiol.">
        <title>Microvirga tunisiensis sp. nov., a root nodule symbiotic bacterium isolated from Lupinus micranthus and L. luteus grown in Northern Tunisia.</title>
        <authorList>
            <person name="Msaddak A."/>
            <person name="Rejili M."/>
            <person name="Duran D."/>
            <person name="Mars M."/>
            <person name="Palacios J.M."/>
            <person name="Ruiz-Argueso T."/>
            <person name="Rey L."/>
            <person name="Imperial J."/>
        </authorList>
    </citation>
    <scope>NUCLEOTIDE SEQUENCE [LARGE SCALE GENOMIC DNA]</scope>
    <source>
        <strain evidence="1 2">Lmie10</strain>
    </source>
</reference>
<proteinExistence type="predicted"/>
<dbReference type="RefSeq" id="WP_152718614.1">
    <property type="nucleotide sequence ID" value="NZ_VOSJ01000767.1"/>
</dbReference>
<dbReference type="OrthoDB" id="8020606at2"/>
<evidence type="ECO:0000313" key="2">
    <source>
        <dbReference type="Proteomes" id="UP000403266"/>
    </source>
</evidence>